<protein>
    <recommendedName>
        <fullName evidence="10">Disintegrin domain-containing protein</fullName>
    </recommendedName>
</protein>
<evidence type="ECO:0008006" key="10">
    <source>
        <dbReference type="Google" id="ProtNLM"/>
    </source>
</evidence>
<keyword evidence="5" id="KW-0732">Signal</keyword>
<dbReference type="GO" id="GO:0046872">
    <property type="term" value="F:metal ion binding"/>
    <property type="evidence" value="ECO:0007669"/>
    <property type="project" value="UniProtKB-KW"/>
</dbReference>
<keyword evidence="4" id="KW-0472">Membrane</keyword>
<evidence type="ECO:0000259" key="6">
    <source>
        <dbReference type="PROSITE" id="PS50214"/>
    </source>
</evidence>
<keyword evidence="4" id="KW-0812">Transmembrane</keyword>
<feature type="transmembrane region" description="Helical" evidence="4">
    <location>
        <begin position="689"/>
        <end position="710"/>
    </location>
</feature>
<dbReference type="STRING" id="147828.A0A4S2LQ48"/>
<evidence type="ECO:0000259" key="7">
    <source>
        <dbReference type="PROSITE" id="PS50215"/>
    </source>
</evidence>
<dbReference type="PANTHER" id="PTHR45702">
    <property type="entry name" value="ADAM10/ADAM17 METALLOPEPTIDASE FAMILY MEMBER"/>
    <property type="match status" value="1"/>
</dbReference>
<dbReference type="GO" id="GO:0007219">
    <property type="term" value="P:Notch signaling pathway"/>
    <property type="evidence" value="ECO:0007669"/>
    <property type="project" value="TreeGrafter"/>
</dbReference>
<feature type="signal peptide" evidence="5">
    <location>
        <begin position="1"/>
        <end position="17"/>
    </location>
</feature>
<comment type="caution">
    <text evidence="8">The sequence shown here is derived from an EMBL/GenBank/DDBJ whole genome shotgun (WGS) entry which is preliminary data.</text>
</comment>
<dbReference type="GO" id="GO:0006509">
    <property type="term" value="P:membrane protein ectodomain proteolysis"/>
    <property type="evidence" value="ECO:0007669"/>
    <property type="project" value="TreeGrafter"/>
</dbReference>
<reference evidence="8 9" key="1">
    <citation type="journal article" date="2019" name="BMC Genomics">
        <title>New insights from Opisthorchis felineus genome: update on genomics of the epidemiologically important liver flukes.</title>
        <authorList>
            <person name="Ershov N.I."/>
            <person name="Mordvinov V.A."/>
            <person name="Prokhortchouk E.B."/>
            <person name="Pakharukova M.Y."/>
            <person name="Gunbin K.V."/>
            <person name="Ustyantsev K."/>
            <person name="Genaev M.A."/>
            <person name="Blinov A.G."/>
            <person name="Mazur A."/>
            <person name="Boulygina E."/>
            <person name="Tsygankova S."/>
            <person name="Khrameeva E."/>
            <person name="Chekanov N."/>
            <person name="Fan G."/>
            <person name="Xiao A."/>
            <person name="Zhang H."/>
            <person name="Xu X."/>
            <person name="Yang H."/>
            <person name="Solovyev V."/>
            <person name="Lee S.M."/>
            <person name="Liu X."/>
            <person name="Afonnikov D.A."/>
            <person name="Skryabin K.G."/>
        </authorList>
    </citation>
    <scope>NUCLEOTIDE SEQUENCE [LARGE SCALE GENOMIC DNA]</scope>
    <source>
        <strain evidence="8">AK-0245</strain>
        <tissue evidence="8">Whole organism</tissue>
    </source>
</reference>
<accession>A0A4S2LQ48</accession>
<keyword evidence="4" id="KW-1133">Transmembrane helix</keyword>
<dbReference type="FunFam" id="4.10.70.10:FF:000003">
    <property type="entry name" value="Disintegrin and metalloproteinase domain-containing protein 17"/>
    <property type="match status" value="1"/>
</dbReference>
<dbReference type="PROSITE" id="PS50214">
    <property type="entry name" value="DISINTEGRIN_2"/>
    <property type="match status" value="1"/>
</dbReference>
<dbReference type="PANTHER" id="PTHR45702:SF6">
    <property type="entry name" value="DISINTEGRIN AND METALLOPROTEINASE DOMAIN-CONTAINING PROTEIN 17"/>
    <property type="match status" value="1"/>
</dbReference>
<feature type="binding site" evidence="2">
    <location>
        <position position="385"/>
    </location>
    <ligand>
        <name>Zn(2+)</name>
        <dbReference type="ChEBI" id="CHEBI:29105"/>
        <note>catalytic</note>
    </ligand>
</feature>
<evidence type="ECO:0000256" key="1">
    <source>
        <dbReference type="ARBA" id="ARBA00023157"/>
    </source>
</evidence>
<dbReference type="Gene3D" id="3.40.390.10">
    <property type="entry name" value="Collagenase (Catalytic Domain)"/>
    <property type="match status" value="1"/>
</dbReference>
<dbReference type="Proteomes" id="UP000308267">
    <property type="component" value="Unassembled WGS sequence"/>
</dbReference>
<keyword evidence="2" id="KW-0862">Zinc</keyword>
<organism evidence="8 9">
    <name type="scientific">Opisthorchis felineus</name>
    <dbReference type="NCBI Taxonomy" id="147828"/>
    <lineage>
        <taxon>Eukaryota</taxon>
        <taxon>Metazoa</taxon>
        <taxon>Spiralia</taxon>
        <taxon>Lophotrochozoa</taxon>
        <taxon>Platyhelminthes</taxon>
        <taxon>Trematoda</taxon>
        <taxon>Digenea</taxon>
        <taxon>Opisthorchiida</taxon>
        <taxon>Opisthorchiata</taxon>
        <taxon>Opisthorchiidae</taxon>
        <taxon>Opisthorchis</taxon>
    </lineage>
</organism>
<gene>
    <name evidence="8" type="ORF">CRM22_005651</name>
</gene>
<evidence type="ECO:0000313" key="9">
    <source>
        <dbReference type="Proteomes" id="UP000308267"/>
    </source>
</evidence>
<dbReference type="SUPFAM" id="SSF57552">
    <property type="entry name" value="Blood coagulation inhibitor (disintegrin)"/>
    <property type="match status" value="1"/>
</dbReference>
<dbReference type="OrthoDB" id="2131567at2759"/>
<dbReference type="InterPro" id="IPR001762">
    <property type="entry name" value="Disintegrin_dom"/>
</dbReference>
<dbReference type="Pfam" id="PF13574">
    <property type="entry name" value="Reprolysin_2"/>
    <property type="match status" value="1"/>
</dbReference>
<feature type="compositionally biased region" description="Basic and acidic residues" evidence="3">
    <location>
        <begin position="741"/>
        <end position="759"/>
    </location>
</feature>
<feature type="binding site" evidence="2">
    <location>
        <position position="389"/>
    </location>
    <ligand>
        <name>Zn(2+)</name>
        <dbReference type="ChEBI" id="CHEBI:29105"/>
        <note>catalytic</note>
    </ligand>
</feature>
<comment type="caution">
    <text evidence="2">Lacks conserved residue(s) required for the propagation of feature annotation.</text>
</comment>
<dbReference type="SUPFAM" id="SSF55486">
    <property type="entry name" value="Metalloproteases ('zincins'), catalytic domain"/>
    <property type="match status" value="1"/>
</dbReference>
<dbReference type="InterPro" id="IPR001590">
    <property type="entry name" value="Peptidase_M12B"/>
</dbReference>
<evidence type="ECO:0000256" key="4">
    <source>
        <dbReference type="SAM" id="Phobius"/>
    </source>
</evidence>
<keyword evidence="9" id="KW-1185">Reference proteome</keyword>
<name>A0A4S2LQ48_OPIFE</name>
<dbReference type="InterPro" id="IPR036436">
    <property type="entry name" value="Disintegrin_dom_sf"/>
</dbReference>
<feature type="region of interest" description="Disordered" evidence="3">
    <location>
        <begin position="735"/>
        <end position="777"/>
    </location>
</feature>
<feature type="chain" id="PRO_5021034904" description="Disintegrin domain-containing protein" evidence="5">
    <location>
        <begin position="18"/>
        <end position="777"/>
    </location>
</feature>
<keyword evidence="1" id="KW-1015">Disulfide bond</keyword>
<sequence>MLAWILGVTILQTDLLAQYTGVGQHESATVTLSQLQDYDIINQIKFRSLRSTAGGSTVRRVAFSTRYNSWDLRLTRAESFISPDFSVTLLNQKGARKLTLGIDHLWHYTGDVYGQNESHVSAFFDEITHSFSARIFVGSKVYFMEPIRTYGEDHDNDSLVFYDLKDIKPPLINNTSVCDSGSLVNDSSAFSAGGSSFSKSSERKRRSGILQDKKLCRLSFIADYTFFTNVGSRSSPKTTRLIISLFYRINSLFQATKFLVDEADEQSGYGFLLGDIIIHESWNNELGHYNARSDANGKPWTPRSLSTAFSYAQFNRTCLAHLLTYRPFMGVLGRAWTAAPELGGICSPSRTERGEEFKTNTGWTTYADYSGRRLLNAMAELITAHELGHNWGAAHDPDTEECSPPAHSRGKYLMYAHSVAGFAVNNYRFSPCSRRTIGATLAARAPLCFVATSESTVRLCGNRRLDPGEECDAGVVHDDICCTDNCKLRHGAQCSPWNHDCCTSACQVAPPSTQCSERHSGNPCLSPGTCDGKSASCPGPTRLSGVPCAEHGRCIQGKCRTQCERLGLHTCICDEAEQSCYICCLFPLANSNSYTCRPITIYSTNDTFDRSEGRYSFVPKTNQVLESVQSSGSSNQQVYLHLENYRPCATGYCMDGRCTRSPENSILRFWGFGADSKEYSFTSFLQNNLVVSVVTVSLLYIPSAYGIQVLRRRRRQRRKVDNFKVPFYTYELPSYPTQDETSSKGSRDTGIDSEMRASVDEAGGYNSSGPSEVAFHV</sequence>
<dbReference type="SMART" id="SM00050">
    <property type="entry name" value="DISIN"/>
    <property type="match status" value="1"/>
</dbReference>
<proteinExistence type="predicted"/>
<dbReference type="GO" id="GO:0005886">
    <property type="term" value="C:plasma membrane"/>
    <property type="evidence" value="ECO:0007669"/>
    <property type="project" value="TreeGrafter"/>
</dbReference>
<evidence type="ECO:0000256" key="3">
    <source>
        <dbReference type="SAM" id="MobiDB-lite"/>
    </source>
</evidence>
<dbReference type="GO" id="GO:0004222">
    <property type="term" value="F:metalloendopeptidase activity"/>
    <property type="evidence" value="ECO:0007669"/>
    <property type="project" value="InterPro"/>
</dbReference>
<dbReference type="Gene3D" id="4.10.70.10">
    <property type="entry name" value="Disintegrin domain"/>
    <property type="match status" value="1"/>
</dbReference>
<evidence type="ECO:0000256" key="2">
    <source>
        <dbReference type="PROSITE-ProRule" id="PRU00276"/>
    </source>
</evidence>
<dbReference type="PROSITE" id="PS50215">
    <property type="entry name" value="ADAM_MEPRO"/>
    <property type="match status" value="1"/>
</dbReference>
<feature type="active site" evidence="2">
    <location>
        <position position="386"/>
    </location>
</feature>
<keyword evidence="2" id="KW-0479">Metal-binding</keyword>
<feature type="domain" description="Peptidase M12B" evidence="7">
    <location>
        <begin position="214"/>
        <end position="453"/>
    </location>
</feature>
<dbReference type="Pfam" id="PF00200">
    <property type="entry name" value="Disintegrin"/>
    <property type="match status" value="1"/>
</dbReference>
<dbReference type="EMBL" id="SJOL01006475">
    <property type="protein sequence ID" value="TGZ65873.1"/>
    <property type="molecule type" value="Genomic_DNA"/>
</dbReference>
<dbReference type="InterPro" id="IPR051489">
    <property type="entry name" value="ADAM_Metalloproteinase"/>
</dbReference>
<dbReference type="InterPro" id="IPR024079">
    <property type="entry name" value="MetalloPept_cat_dom_sf"/>
</dbReference>
<dbReference type="AlphaFoldDB" id="A0A4S2LQ48"/>
<feature type="domain" description="Disintegrin" evidence="6">
    <location>
        <begin position="457"/>
        <end position="545"/>
    </location>
</feature>
<evidence type="ECO:0000256" key="5">
    <source>
        <dbReference type="SAM" id="SignalP"/>
    </source>
</evidence>
<evidence type="ECO:0000313" key="8">
    <source>
        <dbReference type="EMBL" id="TGZ65873.1"/>
    </source>
</evidence>
<feature type="binding site" evidence="2">
    <location>
        <position position="395"/>
    </location>
    <ligand>
        <name>Zn(2+)</name>
        <dbReference type="ChEBI" id="CHEBI:29105"/>
        <note>catalytic</note>
    </ligand>
</feature>